<evidence type="ECO:0000313" key="2">
    <source>
        <dbReference type="EMBL" id="VDP35605.1"/>
    </source>
</evidence>
<dbReference type="Proteomes" id="UP000279833">
    <property type="component" value="Unassembled WGS sequence"/>
</dbReference>
<dbReference type="InterPro" id="IPR051506">
    <property type="entry name" value="ATOS_Transcription_Regulators"/>
</dbReference>
<keyword evidence="3" id="KW-1185">Reference proteome</keyword>
<dbReference type="WBParaSite" id="SCUD_0000942901-mRNA-1">
    <property type="protein sequence ID" value="SCUD_0000942901-mRNA-1"/>
    <property type="gene ID" value="SCUD_0000942901"/>
</dbReference>
<protein>
    <submittedName>
        <fullName evidence="4">DUF4210 domain-containing protein</fullName>
    </submittedName>
</protein>
<dbReference type="PANTHER" id="PTHR13199:SF11">
    <property type="entry name" value="PROTEIN ATOSSA"/>
    <property type="match status" value="1"/>
</dbReference>
<gene>
    <name evidence="2" type="ORF">SCUD_LOCUS9429</name>
</gene>
<reference evidence="4" key="1">
    <citation type="submission" date="2016-06" db="UniProtKB">
        <authorList>
            <consortium name="WormBaseParasite"/>
        </authorList>
    </citation>
    <scope>IDENTIFICATION</scope>
</reference>
<sequence>MLNGRIHPVGQVEGFSIELGASGSFYPNHIRLPMKAYFFNLSDDNAPSPYLGYADLKQLPSNKGYHIPKKGSIQVSSLLLFVSCYQSFS</sequence>
<dbReference type="EMBL" id="UZAK01033232">
    <property type="protein sequence ID" value="VDP35605.1"/>
    <property type="molecule type" value="Genomic_DNA"/>
</dbReference>
<name>A0A183K364_9TREM</name>
<dbReference type="AlphaFoldDB" id="A0A183K364"/>
<proteinExistence type="predicted"/>
<dbReference type="Pfam" id="PF13915">
    <property type="entry name" value="DUF4210"/>
    <property type="match status" value="1"/>
</dbReference>
<dbReference type="PANTHER" id="PTHR13199">
    <property type="entry name" value="GH03947P"/>
    <property type="match status" value="1"/>
</dbReference>
<reference evidence="2 3" key="2">
    <citation type="submission" date="2018-11" db="EMBL/GenBank/DDBJ databases">
        <authorList>
            <consortium name="Pathogen Informatics"/>
        </authorList>
    </citation>
    <scope>NUCLEOTIDE SEQUENCE [LARGE SCALE GENOMIC DNA]</scope>
    <source>
        <strain evidence="2">Dakar</strain>
        <strain evidence="3">Dakar, Senegal</strain>
    </source>
</reference>
<accession>A0A183K364</accession>
<dbReference type="InterPro" id="IPR025261">
    <property type="entry name" value="Atos-like_cons_dom"/>
</dbReference>
<organism evidence="4">
    <name type="scientific">Schistosoma curassoni</name>
    <dbReference type="NCBI Taxonomy" id="6186"/>
    <lineage>
        <taxon>Eukaryota</taxon>
        <taxon>Metazoa</taxon>
        <taxon>Spiralia</taxon>
        <taxon>Lophotrochozoa</taxon>
        <taxon>Platyhelminthes</taxon>
        <taxon>Trematoda</taxon>
        <taxon>Digenea</taxon>
        <taxon>Strigeidida</taxon>
        <taxon>Schistosomatoidea</taxon>
        <taxon>Schistosomatidae</taxon>
        <taxon>Schistosoma</taxon>
    </lineage>
</organism>
<dbReference type="SMART" id="SM01177">
    <property type="entry name" value="DUF4210"/>
    <property type="match status" value="1"/>
</dbReference>
<evidence type="ECO:0000313" key="4">
    <source>
        <dbReference type="WBParaSite" id="SCUD_0000942901-mRNA-1"/>
    </source>
</evidence>
<feature type="domain" description="Atos-like conserved" evidence="1">
    <location>
        <begin position="1"/>
        <end position="51"/>
    </location>
</feature>
<evidence type="ECO:0000313" key="3">
    <source>
        <dbReference type="Proteomes" id="UP000279833"/>
    </source>
</evidence>
<evidence type="ECO:0000259" key="1">
    <source>
        <dbReference type="SMART" id="SM01177"/>
    </source>
</evidence>